<dbReference type="Gramene" id="mRNA:HanXRQr2_Chr12g0523391">
    <property type="protein sequence ID" value="CDS:HanXRQr2_Chr12g0523391.1"/>
    <property type="gene ID" value="HanXRQr2_Chr12g0523391"/>
</dbReference>
<evidence type="ECO:0000313" key="2">
    <source>
        <dbReference type="EMBL" id="KAF5776361.1"/>
    </source>
</evidence>
<comment type="caution">
    <text evidence="2">The sequence shown here is derived from an EMBL/GenBank/DDBJ whole genome shotgun (WGS) entry which is preliminary data.</text>
</comment>
<feature type="transmembrane region" description="Helical" evidence="1">
    <location>
        <begin position="123"/>
        <end position="141"/>
    </location>
</feature>
<accession>A0A9K3EPE5</accession>
<reference evidence="2" key="2">
    <citation type="submission" date="2020-06" db="EMBL/GenBank/DDBJ databases">
        <title>Helianthus annuus Genome sequencing and assembly Release 2.</title>
        <authorList>
            <person name="Gouzy J."/>
            <person name="Langlade N."/>
            <person name="Munos S."/>
        </authorList>
    </citation>
    <scope>NUCLEOTIDE SEQUENCE</scope>
    <source>
        <tissue evidence="2">Leaves</tissue>
    </source>
</reference>
<feature type="transmembrane region" description="Helical" evidence="1">
    <location>
        <begin position="284"/>
        <end position="308"/>
    </location>
</feature>
<dbReference type="AlphaFoldDB" id="A0A9K3EPE5"/>
<feature type="transmembrane region" description="Helical" evidence="1">
    <location>
        <begin position="328"/>
        <end position="349"/>
    </location>
</feature>
<dbReference type="EMBL" id="MNCJ02000327">
    <property type="protein sequence ID" value="KAF5776361.1"/>
    <property type="molecule type" value="Genomic_DNA"/>
</dbReference>
<sequence length="744" mass="83857">MAYNSTLNYLNLVRRLADARYHVPENIKSSFMGYAKSVYQSDLEKRYSEPMVWIGIYIALASLCCILAMLADLLHGLRSRKLWIPCKYFTFNAASLTVIAVAMKLPVDLTGPMPGVVDQLAKLGSMAFMCNMMANLLPSLAAMDRNGILANVTALGVLVITLVVNVCIQIQTGVVSNGGEAAKILQMISTGDYAPKELLVSNKVTCSTIAIIYSALLLLLLIIHICSSLAVLKSKEIIELHYQQRHEEASSDVQESYRTYLTPERLYAHVRKYWIMAGSSSPEYMIPCSVTTTASGVICTFTTILHTLTLKWAISDITRGDYDSDYKWTTLLILIIQFIGVVISTVAPLSRCIANLSFFSSISNHIRVFKVEQFWTQKLYDWKYGSISLPFRSPKLKMIIVHLKSLILNFCIIFQEGVVVVCKIITLIPFFFMVCVLYCLLYRLLKSLFHCLFFLSVERTEFILQLEDEVQLKLFDRTSEALSKSLEQLVQNGETKQPTYLMYLINYKCTAGYQGANTFDNNDRQNCWSLTVVTLTTIAITLPNIEKVEVERLYKSVMEGLEYVTLVEKFLNATDDHISTQKAKAAERLWQEVNVFHNWLGIRLKDISCQSNSHASQVDTTMQIVQLFLENARNKLGKECEGQENVPNYTSICANSMSSVAETLIRDTENHQRLFDNLSSGIADIMAACLTNLPRVIAMICHTGVIEKREESAQAAAKLLGETKQIMRILQNRDIPSMHPNDLP</sequence>
<dbReference type="Proteomes" id="UP000215914">
    <property type="component" value="Unassembled WGS sequence"/>
</dbReference>
<organism evidence="2 3">
    <name type="scientific">Helianthus annuus</name>
    <name type="common">Common sunflower</name>
    <dbReference type="NCBI Taxonomy" id="4232"/>
    <lineage>
        <taxon>Eukaryota</taxon>
        <taxon>Viridiplantae</taxon>
        <taxon>Streptophyta</taxon>
        <taxon>Embryophyta</taxon>
        <taxon>Tracheophyta</taxon>
        <taxon>Spermatophyta</taxon>
        <taxon>Magnoliopsida</taxon>
        <taxon>eudicotyledons</taxon>
        <taxon>Gunneridae</taxon>
        <taxon>Pentapetalae</taxon>
        <taxon>asterids</taxon>
        <taxon>campanulids</taxon>
        <taxon>Asterales</taxon>
        <taxon>Asteraceae</taxon>
        <taxon>Asteroideae</taxon>
        <taxon>Heliantheae alliance</taxon>
        <taxon>Heliantheae</taxon>
        <taxon>Helianthus</taxon>
    </lineage>
</organism>
<keyword evidence="1" id="KW-0812">Transmembrane</keyword>
<protein>
    <submittedName>
        <fullName evidence="2">Uncharacterized protein</fullName>
    </submittedName>
</protein>
<feature type="transmembrane region" description="Helical" evidence="1">
    <location>
        <begin position="148"/>
        <end position="171"/>
    </location>
</feature>
<feature type="transmembrane region" description="Helical" evidence="1">
    <location>
        <begin position="424"/>
        <end position="445"/>
    </location>
</feature>
<feature type="transmembrane region" description="Helical" evidence="1">
    <location>
        <begin position="51"/>
        <end position="70"/>
    </location>
</feature>
<reference evidence="2" key="1">
    <citation type="journal article" date="2017" name="Nature">
        <title>The sunflower genome provides insights into oil metabolism, flowering and Asterid evolution.</title>
        <authorList>
            <person name="Badouin H."/>
            <person name="Gouzy J."/>
            <person name="Grassa C.J."/>
            <person name="Murat F."/>
            <person name="Staton S.E."/>
            <person name="Cottret L."/>
            <person name="Lelandais-Briere C."/>
            <person name="Owens G.L."/>
            <person name="Carrere S."/>
            <person name="Mayjonade B."/>
            <person name="Legrand L."/>
            <person name="Gill N."/>
            <person name="Kane N.C."/>
            <person name="Bowers J.E."/>
            <person name="Hubner S."/>
            <person name="Bellec A."/>
            <person name="Berard A."/>
            <person name="Berges H."/>
            <person name="Blanchet N."/>
            <person name="Boniface M.C."/>
            <person name="Brunel D."/>
            <person name="Catrice O."/>
            <person name="Chaidir N."/>
            <person name="Claudel C."/>
            <person name="Donnadieu C."/>
            <person name="Faraut T."/>
            <person name="Fievet G."/>
            <person name="Helmstetter N."/>
            <person name="King M."/>
            <person name="Knapp S.J."/>
            <person name="Lai Z."/>
            <person name="Le Paslier M.C."/>
            <person name="Lippi Y."/>
            <person name="Lorenzon L."/>
            <person name="Mandel J.R."/>
            <person name="Marage G."/>
            <person name="Marchand G."/>
            <person name="Marquand E."/>
            <person name="Bret-Mestries E."/>
            <person name="Morien E."/>
            <person name="Nambeesan S."/>
            <person name="Nguyen T."/>
            <person name="Pegot-Espagnet P."/>
            <person name="Pouilly N."/>
            <person name="Raftis F."/>
            <person name="Sallet E."/>
            <person name="Schiex T."/>
            <person name="Thomas J."/>
            <person name="Vandecasteele C."/>
            <person name="Vares D."/>
            <person name="Vear F."/>
            <person name="Vautrin S."/>
            <person name="Crespi M."/>
            <person name="Mangin B."/>
            <person name="Burke J.M."/>
            <person name="Salse J."/>
            <person name="Munos S."/>
            <person name="Vincourt P."/>
            <person name="Rieseberg L.H."/>
            <person name="Langlade N.B."/>
        </authorList>
    </citation>
    <scope>NUCLEOTIDE SEQUENCE</scope>
    <source>
        <tissue evidence="2">Leaves</tissue>
    </source>
</reference>
<keyword evidence="1" id="KW-0472">Membrane</keyword>
<feature type="transmembrane region" description="Helical" evidence="1">
    <location>
        <begin position="82"/>
        <end position="103"/>
    </location>
</feature>
<dbReference type="PANTHER" id="PTHR35307:SF6">
    <property type="entry name" value="TRANSMEMBRANE PROTEIN"/>
    <property type="match status" value="1"/>
</dbReference>
<evidence type="ECO:0000313" key="3">
    <source>
        <dbReference type="Proteomes" id="UP000215914"/>
    </source>
</evidence>
<name>A0A9K3EPE5_HELAN</name>
<dbReference type="PANTHER" id="PTHR35307">
    <property type="entry name" value="PROTEIN, PUTATIVE-RELATED"/>
    <property type="match status" value="1"/>
</dbReference>
<feature type="transmembrane region" description="Helical" evidence="1">
    <location>
        <begin position="210"/>
        <end position="232"/>
    </location>
</feature>
<evidence type="ECO:0000256" key="1">
    <source>
        <dbReference type="SAM" id="Phobius"/>
    </source>
</evidence>
<keyword evidence="3" id="KW-1185">Reference proteome</keyword>
<proteinExistence type="predicted"/>
<gene>
    <name evidence="2" type="ORF">HanXRQr2_Chr12g0523391</name>
</gene>
<keyword evidence="1" id="KW-1133">Transmembrane helix</keyword>